<dbReference type="FunFam" id="2.10.25.10:FF:000094">
    <property type="entry name" value="Laminin subunit alpha-2"/>
    <property type="match status" value="1"/>
</dbReference>
<evidence type="ECO:0000259" key="17">
    <source>
        <dbReference type="PROSITE" id="PS51117"/>
    </source>
</evidence>
<feature type="domain" description="Laminin EGF-like" evidence="15">
    <location>
        <begin position="794"/>
        <end position="846"/>
    </location>
</feature>
<feature type="disulfide bond" evidence="11">
    <location>
        <begin position="1453"/>
        <end position="1465"/>
    </location>
</feature>
<dbReference type="CDD" id="cd00110">
    <property type="entry name" value="LamG"/>
    <property type="match status" value="5"/>
</dbReference>
<evidence type="ECO:0000256" key="3">
    <source>
        <dbReference type="ARBA" id="ARBA00022525"/>
    </source>
</evidence>
<dbReference type="Gene3D" id="2.60.120.200">
    <property type="match status" value="5"/>
</dbReference>
<feature type="domain" description="Laminin IV type A" evidence="16">
    <location>
        <begin position="1118"/>
        <end position="1305"/>
    </location>
</feature>
<dbReference type="PROSITE" id="PS01248">
    <property type="entry name" value="EGF_LAM_1"/>
    <property type="match status" value="6"/>
</dbReference>
<feature type="disulfide bond" evidence="11">
    <location>
        <begin position="464"/>
        <end position="473"/>
    </location>
</feature>
<dbReference type="Ensembl" id="ENSSTUT00000087889.1">
    <property type="protein sequence ID" value="ENSSTUP00000082612.1"/>
    <property type="gene ID" value="ENSSTUG00000035205.1"/>
</dbReference>
<gene>
    <name evidence="18" type="primary">LAMA1</name>
    <name evidence="18" type="synonym">lama1</name>
</gene>
<reference evidence="18" key="1">
    <citation type="submission" date="2025-08" db="UniProtKB">
        <authorList>
            <consortium name="Ensembl"/>
        </authorList>
    </citation>
    <scope>IDENTIFICATION</scope>
</reference>
<evidence type="ECO:0000259" key="15">
    <source>
        <dbReference type="PROSITE" id="PS50027"/>
    </source>
</evidence>
<dbReference type="Pfam" id="PF00052">
    <property type="entry name" value="Laminin_B"/>
    <property type="match status" value="3"/>
</dbReference>
<dbReference type="Proteomes" id="UP000472277">
    <property type="component" value="Chromosome 6"/>
</dbReference>
<feature type="domain" description="Laminin EGF-like" evidence="15">
    <location>
        <begin position="1347"/>
        <end position="1395"/>
    </location>
</feature>
<dbReference type="InterPro" id="IPR056863">
    <property type="entry name" value="LMN_ATRN_NET-like_EGF"/>
</dbReference>
<comment type="subcellular location">
    <subcellularLocation>
        <location evidence="2">Secreted</location>
        <location evidence="2">Extracellular space</location>
        <location evidence="2">Extracellular matrix</location>
        <location evidence="2">Basement membrane</location>
    </subcellularLocation>
</comment>
<dbReference type="FunFam" id="2.10.25.10:FF:000051">
    <property type="entry name" value="Laminin subunit alpha 4"/>
    <property type="match status" value="1"/>
</dbReference>
<dbReference type="FunFam" id="2.60.120.260:FF:000017">
    <property type="entry name" value="Laminin subunit alpha 2"/>
    <property type="match status" value="1"/>
</dbReference>
<feature type="coiled-coil region" evidence="12">
    <location>
        <begin position="1799"/>
        <end position="1847"/>
    </location>
</feature>
<dbReference type="Gene3D" id="2.170.300.10">
    <property type="entry name" value="Tie2 ligand-binding domain superfamily"/>
    <property type="match status" value="1"/>
</dbReference>
<dbReference type="PROSITE" id="PS51117">
    <property type="entry name" value="LAMININ_NTER"/>
    <property type="match status" value="1"/>
</dbReference>
<feature type="disulfide bond" evidence="11">
    <location>
        <begin position="916"/>
        <end position="925"/>
    </location>
</feature>
<feature type="domain" description="Laminin G" evidence="14">
    <location>
        <begin position="2657"/>
        <end position="2835"/>
    </location>
</feature>
<feature type="disulfide bond" evidence="11">
    <location>
        <begin position="1423"/>
        <end position="1432"/>
    </location>
</feature>
<evidence type="ECO:0000259" key="16">
    <source>
        <dbReference type="PROSITE" id="PS51115"/>
    </source>
</evidence>
<feature type="disulfide bond" evidence="11">
    <location>
        <begin position="830"/>
        <end position="844"/>
    </location>
</feature>
<evidence type="ECO:0000256" key="5">
    <source>
        <dbReference type="ARBA" id="ARBA00022729"/>
    </source>
</evidence>
<feature type="disulfide bond" evidence="11">
    <location>
        <begin position="961"/>
        <end position="970"/>
    </location>
</feature>
<dbReference type="InterPro" id="IPR000742">
    <property type="entry name" value="EGF"/>
</dbReference>
<evidence type="ECO:0000313" key="19">
    <source>
        <dbReference type="Proteomes" id="UP000472277"/>
    </source>
</evidence>
<dbReference type="GO" id="GO:0005201">
    <property type="term" value="F:extracellular matrix structural constituent"/>
    <property type="evidence" value="ECO:0007669"/>
    <property type="project" value="TreeGrafter"/>
</dbReference>
<dbReference type="InterPro" id="IPR000034">
    <property type="entry name" value="Laminin_IV"/>
</dbReference>
<dbReference type="PROSITE" id="PS50025">
    <property type="entry name" value="LAM_G_DOMAIN"/>
    <property type="match status" value="5"/>
</dbReference>
<keyword evidence="12" id="KW-0175">Coiled coil</keyword>
<feature type="disulfide bond" evidence="11">
    <location>
        <begin position="1366"/>
        <end position="1375"/>
    </location>
</feature>
<dbReference type="SMART" id="SM00282">
    <property type="entry name" value="LamG"/>
    <property type="match status" value="5"/>
</dbReference>
<feature type="disulfide bond" evidence="11">
    <location>
        <begin position="989"/>
        <end position="1001"/>
    </location>
</feature>
<dbReference type="CDD" id="cd00055">
    <property type="entry name" value="EGF_Lam"/>
    <property type="match status" value="15"/>
</dbReference>
<dbReference type="GO" id="GO:0009887">
    <property type="term" value="P:animal organ morphogenesis"/>
    <property type="evidence" value="ECO:0007669"/>
    <property type="project" value="TreeGrafter"/>
</dbReference>
<organism evidence="18 19">
    <name type="scientific">Salmo trutta</name>
    <name type="common">Brown trout</name>
    <dbReference type="NCBI Taxonomy" id="8032"/>
    <lineage>
        <taxon>Eukaryota</taxon>
        <taxon>Metazoa</taxon>
        <taxon>Chordata</taxon>
        <taxon>Craniata</taxon>
        <taxon>Vertebrata</taxon>
        <taxon>Euteleostomi</taxon>
        <taxon>Actinopterygii</taxon>
        <taxon>Neopterygii</taxon>
        <taxon>Teleostei</taxon>
        <taxon>Protacanthopterygii</taxon>
        <taxon>Salmoniformes</taxon>
        <taxon>Salmonidae</taxon>
        <taxon>Salmoninae</taxon>
        <taxon>Salmo</taxon>
    </lineage>
</organism>
<dbReference type="Gene3D" id="2.10.25.10">
    <property type="entry name" value="Laminin"/>
    <property type="match status" value="14"/>
</dbReference>
<feature type="domain" description="Laminin EGF-like" evidence="15">
    <location>
        <begin position="1453"/>
        <end position="1499"/>
    </location>
</feature>
<keyword evidence="5" id="KW-0732">Signal</keyword>
<feature type="disulfide bond" evidence="11">
    <location>
        <begin position="1035"/>
        <end position="1047"/>
    </location>
</feature>
<dbReference type="PROSITE" id="PS51115">
    <property type="entry name" value="LAMININ_IVA"/>
    <property type="match status" value="2"/>
</dbReference>
<dbReference type="PANTHER" id="PTHR10574">
    <property type="entry name" value="NETRIN/LAMININ-RELATED"/>
    <property type="match status" value="1"/>
</dbReference>
<feature type="domain" description="Laminin EGF-like" evidence="15">
    <location>
        <begin position="1035"/>
        <end position="1093"/>
    </location>
</feature>
<dbReference type="SUPFAM" id="SSF49899">
    <property type="entry name" value="Concanavalin A-like lectins/glucanases"/>
    <property type="match status" value="5"/>
</dbReference>
<evidence type="ECO:0000256" key="9">
    <source>
        <dbReference type="ARBA" id="ARBA00023180"/>
    </source>
</evidence>
<dbReference type="SMART" id="SM00180">
    <property type="entry name" value="EGF_Lam"/>
    <property type="match status" value="16"/>
</dbReference>
<feature type="domain" description="Laminin EGF-like" evidence="15">
    <location>
        <begin position="896"/>
        <end position="942"/>
    </location>
</feature>
<feature type="domain" description="Laminin N-terminal" evidence="17">
    <location>
        <begin position="10"/>
        <end position="261"/>
    </location>
</feature>
<dbReference type="FunFam" id="2.10.25.10:FF:000775">
    <property type="entry name" value="Predicted protein"/>
    <property type="match status" value="1"/>
</dbReference>
<feature type="compositionally biased region" description="Pro residues" evidence="13">
    <location>
        <begin position="2404"/>
        <end position="2416"/>
    </location>
</feature>
<dbReference type="Pfam" id="PF00055">
    <property type="entry name" value="Laminin_N"/>
    <property type="match status" value="1"/>
</dbReference>
<dbReference type="PANTHER" id="PTHR10574:SF409">
    <property type="entry name" value="LAMININ SUBUNIT ALPHA-1"/>
    <property type="match status" value="1"/>
</dbReference>
<dbReference type="InterPro" id="IPR008979">
    <property type="entry name" value="Galactose-bd-like_sf"/>
</dbReference>
<feature type="disulfide bond" evidence="11">
    <location>
        <begin position="847"/>
        <end position="859"/>
    </location>
</feature>
<sequence>MSWPETSSLSLPGLFPAILNLASNAEITTNATCGEPEPEMYCKLVEHVPGRRIRNSQCRTCNAQSQNLKEQHPITNAIDGTNGWWQSPSIKNGRQFHLVTITLDLRQIFQVAYIIIKAANSPRPGNWVLERSMDGVEYTPWQYYAISDTECLTRYNITPRFGPPTYKRDDEVICTSYYSRLVPLEHGEIHTSLINGRPSADQLTPELLDFTSARYIRLRLQRIRTLNADLMTLSYRDPKEVDPIVTRRYYYSIKDISVGGMCICYGHAQSCPWDPVAMKLQCVCEHNTCGESCNECCPGYHQEPWQPGTLSNGNTCEKCNCHNKSEDCYYNQTMDDHKMSMNSHGHFHGGGVCINCTQNTAGVNCETCADGFYRPHEVSPYSENPCVECGCDMRGSLTPACIRDDNHAKLEKGLNPGQCLCKEGFVGERCERCAFGYRDFPLCSRCECSLEGSLNIDPCTECICKENVMGANCDLCKQGFYNLEDRNPEGCTECFCFGVSDVCESSPWSLVSIYTAPLTDDDNNLIVPSITMIQSYRFVSTWAAPEGFLGNRLTSYGGLLNYTVAYDVSVDNVDNSLPSQFDLIIEVNCEPNLHTGQRVDRDELMTVLADLAGLRIRGHLNASAEGALRLSTVSLDTADIRSANRVQARDVEQCECPWGYLGTSCEYCSSGFYRVGGILFGGNCLQCECNDHATECDINGVCLDCTHNTTGPHCNQCLPGYYGDTSEGTPEDCQRCACPLIVATNNFSPTCLLEGPVQVTCDQCQQGYTGTKCERCANGYHGDPTVAGKECVLCECNGNVDPWDPGHCDTSSGVCLKCHSHTSGDDCERCEDGYYGDAITAKNCQACGCHGNGSYSAMCDLLTGQCTCKPNVVGEKCDQCQVGFHSLLSGQGCRDCNCSQSGSVSTACEEEGRCQCIPGVAGDKCDRCYHGYFNYQDSGCTQCECAHTHGNCNATTGKCICPPHTIGEKCELCEEGHWGHDTVAGCKSCDCSEAGSSATQCDLTNGQCLCRPDFASEKCDQCTMGYRGYPECTACNCNINGTREEFCDKELGLCSCEAPGNCVCKDNVGGGGCDECKKGSFGLSGPNPAGCSPCFCFGVSSDCEELGGMVRVPITLGSDPELLHVVSQSDPQGSVEGVYYQASDMLLDTRETENITLPGPYYWRLPKHYQGNKLLSYGGKLSYMVAFYALDGAGLANYEPQVLMRGGHLGKKVIYIDMPAPDNRVKTRQDIPLTEHKWKYFNSVSEKAVSHSDFLAVLSNIEYITIKASYGTGLQQSRISNITMDTALEAEEGSEGLEVACLIETCECPAGYAGLSCQECAPGYYRQPVTDLNLRGRRPLIQPCVPCQCNNHSQACDLDTGECLGCQHNTAGEHCNVCGSGYYGNVKGSVGDCSLCACPLKENSFSPTCAMEGVMGDFRCNACKPGYEGRYCERCSVGYYGNPSGPGGKCEACQCSTAGSLHLVCDSLKGQCECKAGVRGHLCDQCEARHVLDGDQCVSCDDECTGVLLYDLDALERSFLSVNLTGVILSPYSTLVSLKNDTQEVKVKEGSYYTSLSRRSPVLSSEVLMTNPDLYHSATEALLQRVLKNLLEPQGVIESQTLNISTTLTEHLQQLEDAHALLMTARENNNHTHTLLGSIHTNLPEYQVSTLTIITVLTLTIITVLSTHTHYNHSTKLTIITQLEGAKDQLEQWNPMLRKHVDTLVMELRKRDALELVYKAEDHARELSKKAQGLQRLQVMNTTLNATSAEHGNSNIRANVQPAEEMANLANLTATMALYMVSQHSFNDLNLSYLLSFSARTAESKLKEAESRTERLYDRLKPLKTLGENLSRNLSEIREMINQARKQAASIKVAVLADKNCVRAYKPEVSSSNFNTLTMTVKTSEPDNLLFYMGSSSSVDFMAVEMQHGKVAYLWDAGSGHTKLEYPDVQINNNKWHRINATRFGRHGTLSVHQLESEPLPAVKTTSPGSATILEVNKSTLIFVGGLGGQIKSSVVKMTQFKGCMGEASLNEKNIGLWNYAEREGQCRGCFMSPQTEETSFHFDGSGYSVVEKPLRSTSTSIVMLFKTLSPNGLLLYLASNGTRDFLSIELVEGQVRLTFELGSGPLTLTSNKAYNTGSWYKITLQRNKRKVYMAVMAADNSSEKEIMEAESPGTASDLNRSDLDPIYIGGLPMSLARSYVGCIKNMEIARSNFDLLRDSYGVKKGCVLEPIRSVSVLREGYVELPSVSLDPQGELLASFSTRNDTGIILAGFSKAGTRKSRQAPHTSSLPFLAVMLISGRLEVHVNMAEGGSIHKVVVKSRSGSFSDGQEHSVILQRNRKMLVVLVDEDHQEMVRLSSEKASLSLTSLYMGGVPPGEGAGLLRTTSSFYGCIRNLALDANCLLEERPKRVLLPDDTDLEAEPTPDPARTPPPPPGQLNALTPGTLTVQHTHTHLLSIGIYCTVALQTGHHVVTDSASCCPSSFCGPSVCLQCASMDNTSSIPEAQQFGISRHSHMVLSINPNTVRRRSLSVRTYAQSGLIYYMAHANQMDYATLQLLGGHLFFTCDKGSGPATATFPVPVNDGQWHTVKTDFNKKSVVISVDGQPSTPVPAKGNTLDVENKLYLGGLPQTYNAKKIGNVTHSLAGCIQKVMLNSVKLDTQSPVSEQSTAHCFAAAQDGTFFNGSGYAALIKNGYKVGSDMEVALEFRSTVPDGVLLGVSSAKVDAIGLELANGQAVFHVNNGAGRVSATSRLGWWLCDGRWHTLLAKKTKNALSLTVDGVTVLTDNPHPQSTSAETKDPVYVGGFPVGVKQNCLTSRMPFRGCMRNIRLIKGHMTNILDFSTAFTLQGVSPHSCPSTAT</sequence>
<feature type="disulfide bond" evidence="11">
    <location>
        <begin position="705"/>
        <end position="714"/>
    </location>
</feature>
<dbReference type="GO" id="GO:0009888">
    <property type="term" value="P:tissue development"/>
    <property type="evidence" value="ECO:0007669"/>
    <property type="project" value="TreeGrafter"/>
</dbReference>
<evidence type="ECO:0000256" key="8">
    <source>
        <dbReference type="ARBA" id="ARBA00023157"/>
    </source>
</evidence>
<evidence type="ECO:0000256" key="1">
    <source>
        <dbReference type="ARBA" id="ARBA00002418"/>
    </source>
</evidence>
<dbReference type="GO" id="GO:0005576">
    <property type="term" value="C:extracellular region"/>
    <property type="evidence" value="ECO:0007669"/>
    <property type="project" value="UniProtKB-ARBA"/>
</dbReference>
<name>A0A674CG43_SALTR</name>
<reference evidence="18" key="2">
    <citation type="submission" date="2025-09" db="UniProtKB">
        <authorList>
            <consortium name="Ensembl"/>
        </authorList>
    </citation>
    <scope>IDENTIFICATION</scope>
</reference>
<evidence type="ECO:0000259" key="14">
    <source>
        <dbReference type="PROSITE" id="PS50025"/>
    </source>
</evidence>
<dbReference type="GeneTree" id="ENSGT00940000157124"/>
<evidence type="ECO:0000256" key="12">
    <source>
        <dbReference type="SAM" id="Coils"/>
    </source>
</evidence>
<feature type="disulfide bond" evidence="11">
    <location>
        <begin position="1064"/>
        <end position="1073"/>
    </location>
</feature>
<dbReference type="Pfam" id="PF06009">
    <property type="entry name" value="Laminin_II"/>
    <property type="match status" value="1"/>
</dbReference>
<dbReference type="Pfam" id="PF24973">
    <property type="entry name" value="EGF_LMN_ATRN"/>
    <property type="match status" value="3"/>
</dbReference>
<feature type="domain" description="Laminin EGF-like" evidence="15">
    <location>
        <begin position="446"/>
        <end position="493"/>
    </location>
</feature>
<keyword evidence="3" id="KW-0964">Secreted</keyword>
<dbReference type="FunFam" id="2.10.25.10:FF:000188">
    <property type="entry name" value="Laminin subunit gamma 2"/>
    <property type="match status" value="1"/>
</dbReference>
<dbReference type="FunFam" id="2.10.25.10:FF:000209">
    <property type="entry name" value="Laminin subunit alpha 5"/>
    <property type="match status" value="1"/>
</dbReference>
<feature type="disulfide bond" evidence="11">
    <location>
        <begin position="849"/>
        <end position="866"/>
    </location>
</feature>
<dbReference type="InterPro" id="IPR050440">
    <property type="entry name" value="Laminin/Netrin_ECM"/>
</dbReference>
<feature type="domain" description="Laminin G" evidence="14">
    <location>
        <begin position="2212"/>
        <end position="2442"/>
    </location>
</feature>
<keyword evidence="4" id="KW-0272">Extracellular matrix</keyword>
<keyword evidence="10 11" id="KW-0424">Laminin EGF-like domain</keyword>
<dbReference type="Pfam" id="PF00053">
    <property type="entry name" value="EGF_laminin"/>
    <property type="match status" value="12"/>
</dbReference>
<dbReference type="SUPFAM" id="SSF57196">
    <property type="entry name" value="EGF/Laminin"/>
    <property type="match status" value="12"/>
</dbReference>
<dbReference type="FunFam" id="2.10.25.10:FF:000189">
    <property type="entry name" value="Laminin subunit alpha 2"/>
    <property type="match status" value="1"/>
</dbReference>
<dbReference type="Gene3D" id="2.60.120.260">
    <property type="entry name" value="Galactose-binding domain-like"/>
    <property type="match status" value="1"/>
</dbReference>
<feature type="disulfide bond" evidence="11">
    <location>
        <begin position="1474"/>
        <end position="1483"/>
    </location>
</feature>
<dbReference type="SMART" id="SM00181">
    <property type="entry name" value="EGF"/>
    <property type="match status" value="8"/>
</dbReference>
<evidence type="ECO:0000256" key="2">
    <source>
        <dbReference type="ARBA" id="ARBA00004302"/>
    </source>
</evidence>
<feature type="domain" description="Laminin G" evidence="14">
    <location>
        <begin position="2038"/>
        <end position="2207"/>
    </location>
</feature>
<proteinExistence type="predicted"/>
<feature type="disulfide bond" evidence="11">
    <location>
        <begin position="868"/>
        <end position="877"/>
    </location>
</feature>
<feature type="disulfide bond" evidence="11">
    <location>
        <begin position="1455"/>
        <end position="1472"/>
    </location>
</feature>
<dbReference type="InterPro" id="IPR001791">
    <property type="entry name" value="Laminin_G"/>
</dbReference>
<feature type="disulfide bond" evidence="11">
    <location>
        <begin position="421"/>
        <end position="430"/>
    </location>
</feature>
<feature type="domain" description="Laminin IV type A" evidence="16">
    <location>
        <begin position="503"/>
        <end position="653"/>
    </location>
</feature>
<evidence type="ECO:0000313" key="18">
    <source>
        <dbReference type="Ensembl" id="ENSSTUP00000082612.1"/>
    </source>
</evidence>
<feature type="disulfide bond" evidence="11">
    <location>
        <begin position="896"/>
        <end position="908"/>
    </location>
</feature>
<dbReference type="InterPro" id="IPR010307">
    <property type="entry name" value="Laminin_dom_II"/>
</dbReference>
<dbReference type="GO" id="GO:0007155">
    <property type="term" value="P:cell adhesion"/>
    <property type="evidence" value="ECO:0007669"/>
    <property type="project" value="InterPro"/>
</dbReference>
<feature type="domain" description="Laminin EGF-like" evidence="15">
    <location>
        <begin position="1396"/>
        <end position="1452"/>
    </location>
</feature>
<feature type="disulfide bond" evidence="11">
    <location>
        <begin position="389"/>
        <end position="401"/>
    </location>
</feature>
<feature type="domain" description="Laminin G" evidence="14">
    <location>
        <begin position="2485"/>
        <end position="2652"/>
    </location>
</feature>
<keyword evidence="7" id="KW-0084">Basement membrane</keyword>
<dbReference type="PRINTS" id="PR00011">
    <property type="entry name" value="EGFLAMININ"/>
</dbReference>
<evidence type="ECO:0000256" key="6">
    <source>
        <dbReference type="ARBA" id="ARBA00022737"/>
    </source>
</evidence>
<dbReference type="InterPro" id="IPR013320">
    <property type="entry name" value="ConA-like_dom_sf"/>
</dbReference>
<evidence type="ECO:0000256" key="13">
    <source>
        <dbReference type="SAM" id="MobiDB-lite"/>
    </source>
</evidence>
<evidence type="ECO:0000256" key="11">
    <source>
        <dbReference type="PROSITE-ProRule" id="PRU00460"/>
    </source>
</evidence>
<evidence type="ECO:0000256" key="4">
    <source>
        <dbReference type="ARBA" id="ARBA00022530"/>
    </source>
</evidence>
<dbReference type="GO" id="GO:0007411">
    <property type="term" value="P:axon guidance"/>
    <property type="evidence" value="ECO:0007669"/>
    <property type="project" value="TreeGrafter"/>
</dbReference>
<comment type="function">
    <text evidence="1">Binding to cells via a high affinity receptor, laminin is thought to mediate the attachment, migration and organization of cells into tissues during embryonic development by interacting with other extracellular matrix components.</text>
</comment>
<feature type="region of interest" description="Disordered" evidence="13">
    <location>
        <begin position="2393"/>
        <end position="2423"/>
    </location>
</feature>
<feature type="domain" description="Laminin EGF-like" evidence="15">
    <location>
        <begin position="989"/>
        <end position="1034"/>
    </location>
</feature>
<dbReference type="Pfam" id="PF00054">
    <property type="entry name" value="Laminin_G_1"/>
    <property type="match status" value="4"/>
</dbReference>
<protein>
    <submittedName>
        <fullName evidence="18">Laminin, alpha 1</fullName>
    </submittedName>
</protein>
<evidence type="ECO:0000256" key="10">
    <source>
        <dbReference type="ARBA" id="ARBA00023292"/>
    </source>
</evidence>
<dbReference type="FunFam" id="2.10.25.10:FF:000106">
    <property type="entry name" value="Heparan sulfate proteoglycan 2"/>
    <property type="match status" value="1"/>
</dbReference>
<feature type="domain" description="Laminin G" evidence="14">
    <location>
        <begin position="1852"/>
        <end position="2030"/>
    </location>
</feature>
<dbReference type="FunFam" id="2.170.300.10:FF:000026">
    <property type="entry name" value="laminin subunit alpha-2 isoform X2"/>
    <property type="match status" value="1"/>
</dbReference>
<dbReference type="FunFam" id="2.10.25.10:FF:000069">
    <property type="entry name" value="Laminin subunit alpha 1"/>
    <property type="match status" value="1"/>
</dbReference>
<feature type="disulfide bond" evidence="11">
    <location>
        <begin position="1010"/>
        <end position="1019"/>
    </location>
</feature>
<dbReference type="GO" id="GO:0043256">
    <property type="term" value="C:laminin complex"/>
    <property type="evidence" value="ECO:0007669"/>
    <property type="project" value="UniProtKB-ARBA"/>
</dbReference>
<dbReference type="InterPro" id="IPR008211">
    <property type="entry name" value="Laminin_N"/>
</dbReference>
<feature type="domain" description="Laminin EGF-like" evidence="15">
    <location>
        <begin position="943"/>
        <end position="988"/>
    </location>
</feature>
<dbReference type="Pfam" id="PF02210">
    <property type="entry name" value="Laminin_G_2"/>
    <property type="match status" value="1"/>
</dbReference>
<feature type="domain" description="Laminin EGF-like" evidence="15">
    <location>
        <begin position="847"/>
        <end position="895"/>
    </location>
</feature>
<keyword evidence="6" id="KW-0677">Repeat</keyword>
<keyword evidence="8 11" id="KW-1015">Disulfide bond</keyword>
<keyword evidence="9" id="KW-0325">Glycoprotein</keyword>
<feature type="disulfide bond" evidence="11">
    <location>
        <begin position="818"/>
        <end position="827"/>
    </location>
</feature>
<dbReference type="FunFam" id="2.10.25.10:FF:000033">
    <property type="entry name" value="Laminin subunit alpha 2"/>
    <property type="match status" value="2"/>
</dbReference>
<evidence type="ECO:0000256" key="7">
    <source>
        <dbReference type="ARBA" id="ARBA00022869"/>
    </source>
</evidence>
<dbReference type="FunFam" id="2.10.25.10:FF:000242">
    <property type="entry name" value="Laminin subunit alpha 1"/>
    <property type="match status" value="1"/>
</dbReference>
<keyword evidence="19" id="KW-1185">Reference proteome</keyword>
<feature type="domain" description="Laminin EGF-like" evidence="15">
    <location>
        <begin position="687"/>
        <end position="735"/>
    </location>
</feature>
<comment type="caution">
    <text evidence="11">Lacks conserved residue(s) required for the propagation of feature annotation.</text>
</comment>
<dbReference type="SMART" id="SM00136">
    <property type="entry name" value="LamNT"/>
    <property type="match status" value="1"/>
</dbReference>
<feature type="disulfide bond" evidence="11">
    <location>
        <begin position="991"/>
        <end position="1008"/>
    </location>
</feature>
<dbReference type="SMART" id="SM00281">
    <property type="entry name" value="LamB"/>
    <property type="match status" value="2"/>
</dbReference>
<dbReference type="SUPFAM" id="SSF49785">
    <property type="entry name" value="Galactose-binding domain-like"/>
    <property type="match status" value="1"/>
</dbReference>
<accession>A0A674CG43</accession>
<dbReference type="InterPro" id="IPR002049">
    <property type="entry name" value="LE_dom"/>
</dbReference>
<feature type="domain" description="Laminin EGF-like" evidence="15">
    <location>
        <begin position="389"/>
        <end position="445"/>
    </location>
</feature>
<dbReference type="PROSITE" id="PS50027">
    <property type="entry name" value="EGF_LAM_2"/>
    <property type="match status" value="12"/>
</dbReference>